<evidence type="ECO:0000256" key="4">
    <source>
        <dbReference type="ARBA" id="ARBA00023172"/>
    </source>
</evidence>
<accession>A0A1W1CNS1</accession>
<dbReference type="Pfam" id="PF14659">
    <property type="entry name" value="Phage_int_SAM_3"/>
    <property type="match status" value="1"/>
</dbReference>
<dbReference type="InterPro" id="IPR010998">
    <property type="entry name" value="Integrase_recombinase_N"/>
</dbReference>
<comment type="similarity">
    <text evidence="1">Belongs to the 'phage' integrase family.</text>
</comment>
<dbReference type="PANTHER" id="PTHR30349">
    <property type="entry name" value="PHAGE INTEGRASE-RELATED"/>
    <property type="match status" value="1"/>
</dbReference>
<reference evidence="6" key="1">
    <citation type="submission" date="2016-10" db="EMBL/GenBank/DDBJ databases">
        <authorList>
            <person name="de Groot N.N."/>
        </authorList>
    </citation>
    <scope>NUCLEOTIDE SEQUENCE</scope>
</reference>
<evidence type="ECO:0000259" key="5">
    <source>
        <dbReference type="PROSITE" id="PS51898"/>
    </source>
</evidence>
<name>A0A1W1CNS1_9ZZZZ</name>
<sequence>MAKMKSVKYNYSGIKFTIRERYNSWYLDFYFEGKRIRRDSNIPATKDGLIEVKRVLIPEIAASLLDNVTPPYEDKDWTLNDLAEIYWTLKKGKKSKMREHTLSRNIAHYNNHVSPYFGSRLVDTLLPMELEQWQNKLLEKYKSSTVQKFRSILYSILDQGVKNDILQKNPLDRLTAPKVMFDLKYDDEKKPDPFTADEMQIILDNTNRYKRNLYMRNYILLLYSSGMRPGEAAALRWSDIDFERKRISITKTRIRGKDGPPKTAASYRTIDMLPLAEEALRDQYEHTKDYEHVFINSHKQTFYSHDIIGVNFKKILKQTGIKERVLYNLRHTYASQMITNGVDIIYVSKQLGHDNPNITLEIYTHFIEEDDEKRLKKIEEIGTKMVTFKKGNS</sequence>
<proteinExistence type="inferred from homology"/>
<protein>
    <submittedName>
        <fullName evidence="6">Phage integrase</fullName>
    </submittedName>
</protein>
<keyword evidence="3" id="KW-0238">DNA-binding</keyword>
<evidence type="ECO:0000256" key="2">
    <source>
        <dbReference type="ARBA" id="ARBA00022908"/>
    </source>
</evidence>
<dbReference type="GO" id="GO:0003677">
    <property type="term" value="F:DNA binding"/>
    <property type="evidence" value="ECO:0007669"/>
    <property type="project" value="UniProtKB-KW"/>
</dbReference>
<dbReference type="InterPro" id="IPR004107">
    <property type="entry name" value="Integrase_SAM-like_N"/>
</dbReference>
<dbReference type="InterPro" id="IPR013762">
    <property type="entry name" value="Integrase-like_cat_sf"/>
</dbReference>
<feature type="domain" description="Tyr recombinase" evidence="5">
    <location>
        <begin position="189"/>
        <end position="380"/>
    </location>
</feature>
<gene>
    <name evidence="6" type="ORF">MNB_SV-3-1236</name>
</gene>
<dbReference type="InterPro" id="IPR011010">
    <property type="entry name" value="DNA_brk_join_enz"/>
</dbReference>
<dbReference type="GO" id="GO:0006310">
    <property type="term" value="P:DNA recombination"/>
    <property type="evidence" value="ECO:0007669"/>
    <property type="project" value="UniProtKB-KW"/>
</dbReference>
<keyword evidence="2" id="KW-0229">DNA integration</keyword>
<organism evidence="6">
    <name type="scientific">hydrothermal vent metagenome</name>
    <dbReference type="NCBI Taxonomy" id="652676"/>
    <lineage>
        <taxon>unclassified sequences</taxon>
        <taxon>metagenomes</taxon>
        <taxon>ecological metagenomes</taxon>
    </lineage>
</organism>
<dbReference type="GO" id="GO:0015074">
    <property type="term" value="P:DNA integration"/>
    <property type="evidence" value="ECO:0007669"/>
    <property type="project" value="UniProtKB-KW"/>
</dbReference>
<dbReference type="AlphaFoldDB" id="A0A1W1CNS1"/>
<evidence type="ECO:0000256" key="1">
    <source>
        <dbReference type="ARBA" id="ARBA00008857"/>
    </source>
</evidence>
<dbReference type="Gene3D" id="1.10.150.130">
    <property type="match status" value="1"/>
</dbReference>
<dbReference type="InterPro" id="IPR050090">
    <property type="entry name" value="Tyrosine_recombinase_XerCD"/>
</dbReference>
<dbReference type="Gene3D" id="1.10.443.10">
    <property type="entry name" value="Intergrase catalytic core"/>
    <property type="match status" value="1"/>
</dbReference>
<dbReference type="CDD" id="cd01189">
    <property type="entry name" value="INT_ICEBs1_C_like"/>
    <property type="match status" value="1"/>
</dbReference>
<dbReference type="InterPro" id="IPR002104">
    <property type="entry name" value="Integrase_catalytic"/>
</dbReference>
<evidence type="ECO:0000256" key="3">
    <source>
        <dbReference type="ARBA" id="ARBA00023125"/>
    </source>
</evidence>
<evidence type="ECO:0000313" key="6">
    <source>
        <dbReference type="EMBL" id="SFV67414.1"/>
    </source>
</evidence>
<dbReference type="PANTHER" id="PTHR30349:SF64">
    <property type="entry name" value="PROPHAGE INTEGRASE INTD-RELATED"/>
    <property type="match status" value="1"/>
</dbReference>
<dbReference type="EMBL" id="FPHI01000030">
    <property type="protein sequence ID" value="SFV67414.1"/>
    <property type="molecule type" value="Genomic_DNA"/>
</dbReference>
<dbReference type="SUPFAM" id="SSF56349">
    <property type="entry name" value="DNA breaking-rejoining enzymes"/>
    <property type="match status" value="1"/>
</dbReference>
<keyword evidence="4" id="KW-0233">DNA recombination</keyword>
<dbReference type="Pfam" id="PF00589">
    <property type="entry name" value="Phage_integrase"/>
    <property type="match status" value="1"/>
</dbReference>
<dbReference type="PROSITE" id="PS51898">
    <property type="entry name" value="TYR_RECOMBINASE"/>
    <property type="match status" value="1"/>
</dbReference>